<evidence type="ECO:0000256" key="1">
    <source>
        <dbReference type="ARBA" id="ARBA00022729"/>
    </source>
</evidence>
<dbReference type="Proteomes" id="UP000756860">
    <property type="component" value="Unassembled WGS sequence"/>
</dbReference>
<evidence type="ECO:0000313" key="4">
    <source>
        <dbReference type="EMBL" id="MBT0653207.1"/>
    </source>
</evidence>
<proteinExistence type="predicted"/>
<dbReference type="InterPro" id="IPR027385">
    <property type="entry name" value="Beta-barrel_OMP"/>
</dbReference>
<dbReference type="RefSeq" id="WP_214175214.1">
    <property type="nucleotide sequence ID" value="NZ_JAHCVK010000003.1"/>
</dbReference>
<dbReference type="Gene3D" id="2.40.160.20">
    <property type="match status" value="1"/>
</dbReference>
<accession>A0ABS5SEW7</accession>
<feature type="signal peptide" evidence="2">
    <location>
        <begin position="1"/>
        <end position="22"/>
    </location>
</feature>
<evidence type="ECO:0000259" key="3">
    <source>
        <dbReference type="Pfam" id="PF13505"/>
    </source>
</evidence>
<evidence type="ECO:0000256" key="2">
    <source>
        <dbReference type="SAM" id="SignalP"/>
    </source>
</evidence>
<dbReference type="EMBL" id="JAHCVK010000003">
    <property type="protein sequence ID" value="MBT0653207.1"/>
    <property type="molecule type" value="Genomic_DNA"/>
</dbReference>
<dbReference type="SUPFAM" id="SSF56925">
    <property type="entry name" value="OMPA-like"/>
    <property type="match status" value="1"/>
</dbReference>
<name>A0ABS5SEW7_9BACT</name>
<sequence>MRIIIFSCILSLLVLLTSTAMAESINGRLGLTGKAGFTVPLKDLEIGGVEIGEHNTGFAGGGGLIYGLGDNFALELDVTHAPATDIKINKSKVGEQQTTDISLGLQYRIMPQNRLVPYVGAGADFIKGDITDSDIDWTYGGHANIGLDYFINKSIVATADFKFVAGAKSDIQLNGSTIGRYDPMNFNATFGVRLFLPEKW</sequence>
<feature type="chain" id="PRO_5046077073" evidence="2">
    <location>
        <begin position="23"/>
        <end position="200"/>
    </location>
</feature>
<organism evidence="4 5">
    <name type="scientific">Geomobilimonas luticola</name>
    <dbReference type="NCBI Taxonomy" id="1114878"/>
    <lineage>
        <taxon>Bacteria</taxon>
        <taxon>Pseudomonadati</taxon>
        <taxon>Thermodesulfobacteriota</taxon>
        <taxon>Desulfuromonadia</taxon>
        <taxon>Geobacterales</taxon>
        <taxon>Geobacteraceae</taxon>
        <taxon>Geomobilimonas</taxon>
    </lineage>
</organism>
<keyword evidence="1 2" id="KW-0732">Signal</keyword>
<protein>
    <submittedName>
        <fullName evidence="4">Outer membrane beta-barrel protein</fullName>
    </submittedName>
</protein>
<dbReference type="Pfam" id="PF13505">
    <property type="entry name" value="OMP_b-brl"/>
    <property type="match status" value="1"/>
</dbReference>
<evidence type="ECO:0000313" key="5">
    <source>
        <dbReference type="Proteomes" id="UP000756860"/>
    </source>
</evidence>
<gene>
    <name evidence="4" type="ORF">KI810_09080</name>
</gene>
<reference evidence="4 5" key="1">
    <citation type="submission" date="2021-05" db="EMBL/GenBank/DDBJ databases">
        <title>The draft genome of Geobacter luticola JCM 17780.</title>
        <authorList>
            <person name="Xu Z."/>
            <person name="Masuda Y."/>
            <person name="Itoh H."/>
            <person name="Senoo K."/>
        </authorList>
    </citation>
    <scope>NUCLEOTIDE SEQUENCE [LARGE SCALE GENOMIC DNA]</scope>
    <source>
        <strain evidence="4 5">JCM 17780</strain>
    </source>
</reference>
<dbReference type="InterPro" id="IPR011250">
    <property type="entry name" value="OMP/PagP_B-barrel"/>
</dbReference>
<keyword evidence="5" id="KW-1185">Reference proteome</keyword>
<feature type="domain" description="Outer membrane protein beta-barrel" evidence="3">
    <location>
        <begin position="9"/>
        <end position="193"/>
    </location>
</feature>
<comment type="caution">
    <text evidence="4">The sequence shown here is derived from an EMBL/GenBank/DDBJ whole genome shotgun (WGS) entry which is preliminary data.</text>
</comment>